<dbReference type="Gene3D" id="3.10.280.10">
    <property type="entry name" value="Mitochondrial glycoprotein"/>
    <property type="match status" value="1"/>
</dbReference>
<comment type="caution">
    <text evidence="2">The sequence shown here is derived from an EMBL/GenBank/DDBJ whole genome shotgun (WGS) entry which is preliminary data.</text>
</comment>
<proteinExistence type="predicted"/>
<keyword evidence="3" id="KW-1185">Reference proteome</keyword>
<dbReference type="PANTHER" id="PTHR10826:SF1">
    <property type="entry name" value="COMPLEMENT COMPONENT 1 Q SUBCOMPONENT-BINDING PROTEIN, MITOCHONDRIAL"/>
    <property type="match status" value="1"/>
</dbReference>
<evidence type="ECO:0000313" key="3">
    <source>
        <dbReference type="Proteomes" id="UP001362999"/>
    </source>
</evidence>
<protein>
    <submittedName>
        <fullName evidence="2">F-box domain-containing protein</fullName>
    </submittedName>
</protein>
<name>A0AAW0DQ01_9AGAR</name>
<sequence length="267" mass="30006">MSAARTLRQLANTSARISSRQLCSASLVRPSLVAAKMVSRAPIASRTFSVSARALKAGSSDVLLAQKLEEELNYENEEAAPEEPEFLTTFKSHGIWKIQDTLGSNDVVLTRQFGNENIRLTFSIVDIQSQENPEELTEEGEEETPADDVPNDLMRVSVSITKSANSGALEFDMTLEAGHFLVENVSHYPDGKLSHEVSLENDWKRRGLYIGPEFTTLDVAVQEQFEKFLEERDIGESLSFFIPEYAQHKEQKEYINWLQNVKSFVDA</sequence>
<dbReference type="InterPro" id="IPR003428">
    <property type="entry name" value="MAM33"/>
</dbReference>
<dbReference type="PANTHER" id="PTHR10826">
    <property type="entry name" value="COMPLEMENT COMPONENT 1"/>
    <property type="match status" value="1"/>
</dbReference>
<feature type="compositionally biased region" description="Acidic residues" evidence="1">
    <location>
        <begin position="132"/>
        <end position="149"/>
    </location>
</feature>
<dbReference type="GO" id="GO:0005759">
    <property type="term" value="C:mitochondrial matrix"/>
    <property type="evidence" value="ECO:0007669"/>
    <property type="project" value="InterPro"/>
</dbReference>
<evidence type="ECO:0000313" key="2">
    <source>
        <dbReference type="EMBL" id="KAK7053813.1"/>
    </source>
</evidence>
<dbReference type="AlphaFoldDB" id="A0AAW0DQ01"/>
<dbReference type="SUPFAM" id="SSF54529">
    <property type="entry name" value="Mitochondrial glycoprotein MAM33-like"/>
    <property type="match status" value="1"/>
</dbReference>
<dbReference type="GO" id="GO:0042256">
    <property type="term" value="P:cytosolic ribosome assembly"/>
    <property type="evidence" value="ECO:0007669"/>
    <property type="project" value="TreeGrafter"/>
</dbReference>
<reference evidence="2 3" key="1">
    <citation type="journal article" date="2024" name="J Genomics">
        <title>Draft genome sequencing and assembly of Favolaschia claudopus CIRM-BRFM 2984 isolated from oak limbs.</title>
        <authorList>
            <person name="Navarro D."/>
            <person name="Drula E."/>
            <person name="Chaduli D."/>
            <person name="Cazenave R."/>
            <person name="Ahrendt S."/>
            <person name="Wang J."/>
            <person name="Lipzen A."/>
            <person name="Daum C."/>
            <person name="Barry K."/>
            <person name="Grigoriev I.V."/>
            <person name="Favel A."/>
            <person name="Rosso M.N."/>
            <person name="Martin F."/>
        </authorList>
    </citation>
    <scope>NUCLEOTIDE SEQUENCE [LARGE SCALE GENOMIC DNA]</scope>
    <source>
        <strain evidence="2 3">CIRM-BRFM 2984</strain>
    </source>
</reference>
<dbReference type="Pfam" id="PF02330">
    <property type="entry name" value="MAM33"/>
    <property type="match status" value="1"/>
</dbReference>
<evidence type="ECO:0000256" key="1">
    <source>
        <dbReference type="SAM" id="MobiDB-lite"/>
    </source>
</evidence>
<accession>A0AAW0DQ01</accession>
<dbReference type="InterPro" id="IPR036561">
    <property type="entry name" value="MAM33_sf"/>
</dbReference>
<gene>
    <name evidence="2" type="ORF">R3P38DRAFT_2852302</name>
</gene>
<dbReference type="Proteomes" id="UP001362999">
    <property type="component" value="Unassembled WGS sequence"/>
</dbReference>
<organism evidence="2 3">
    <name type="scientific">Favolaschia claudopus</name>
    <dbReference type="NCBI Taxonomy" id="2862362"/>
    <lineage>
        <taxon>Eukaryota</taxon>
        <taxon>Fungi</taxon>
        <taxon>Dikarya</taxon>
        <taxon>Basidiomycota</taxon>
        <taxon>Agaricomycotina</taxon>
        <taxon>Agaricomycetes</taxon>
        <taxon>Agaricomycetidae</taxon>
        <taxon>Agaricales</taxon>
        <taxon>Marasmiineae</taxon>
        <taxon>Mycenaceae</taxon>
        <taxon>Favolaschia</taxon>
    </lineage>
</organism>
<dbReference type="EMBL" id="JAWWNJ010000006">
    <property type="protein sequence ID" value="KAK7053813.1"/>
    <property type="molecule type" value="Genomic_DNA"/>
</dbReference>
<feature type="region of interest" description="Disordered" evidence="1">
    <location>
        <begin position="129"/>
        <end position="149"/>
    </location>
</feature>